<evidence type="ECO:0000313" key="2">
    <source>
        <dbReference type="Proteomes" id="UP000230233"/>
    </source>
</evidence>
<comment type="caution">
    <text evidence="1">The sequence shown here is derived from an EMBL/GenBank/DDBJ whole genome shotgun (WGS) entry which is preliminary data.</text>
</comment>
<evidence type="ECO:0000313" key="1">
    <source>
        <dbReference type="EMBL" id="PIC13680.1"/>
    </source>
</evidence>
<dbReference type="Proteomes" id="UP000230233">
    <property type="component" value="Unassembled WGS sequence"/>
</dbReference>
<reference evidence="2" key="1">
    <citation type="submission" date="2017-10" db="EMBL/GenBank/DDBJ databases">
        <title>Rapid genome shrinkage in a self-fertile nematode reveals novel sperm competition proteins.</title>
        <authorList>
            <person name="Yin D."/>
            <person name="Schwarz E.M."/>
            <person name="Thomas C.G."/>
            <person name="Felde R.L."/>
            <person name="Korf I.F."/>
            <person name="Cutter A.D."/>
            <person name="Schartner C.M."/>
            <person name="Ralston E.J."/>
            <person name="Meyer B.J."/>
            <person name="Haag E.S."/>
        </authorList>
    </citation>
    <scope>NUCLEOTIDE SEQUENCE [LARGE SCALE GENOMIC DNA]</scope>
    <source>
        <strain evidence="2">JU1422</strain>
    </source>
</reference>
<keyword evidence="2" id="KW-1185">Reference proteome</keyword>
<proteinExistence type="predicted"/>
<protein>
    <submittedName>
        <fullName evidence="1">Uncharacterized protein</fullName>
    </submittedName>
</protein>
<dbReference type="AlphaFoldDB" id="A0A2G5SF54"/>
<gene>
    <name evidence="1" type="ORF">B9Z55_027548</name>
</gene>
<dbReference type="EMBL" id="PDUG01000011">
    <property type="protein sequence ID" value="PIC13680.1"/>
    <property type="molecule type" value="Genomic_DNA"/>
</dbReference>
<accession>A0A2G5SF54</accession>
<organism evidence="1 2">
    <name type="scientific">Caenorhabditis nigoni</name>
    <dbReference type="NCBI Taxonomy" id="1611254"/>
    <lineage>
        <taxon>Eukaryota</taxon>
        <taxon>Metazoa</taxon>
        <taxon>Ecdysozoa</taxon>
        <taxon>Nematoda</taxon>
        <taxon>Chromadorea</taxon>
        <taxon>Rhabditida</taxon>
        <taxon>Rhabditina</taxon>
        <taxon>Rhabditomorpha</taxon>
        <taxon>Rhabditoidea</taxon>
        <taxon>Rhabditidae</taxon>
        <taxon>Peloderinae</taxon>
        <taxon>Caenorhabditis</taxon>
    </lineage>
</organism>
<name>A0A2G5SF54_9PELO</name>
<sequence>MVSRRCINEQMRKERTSTRGGALPELHLDSQWYLNPFSYLDGHLEGLFDFVYFHCLKEPHLRTATVVYDGVKTAYAPGVYQKREPKKAVYATE</sequence>